<evidence type="ECO:0000256" key="1">
    <source>
        <dbReference type="ARBA" id="ARBA00004651"/>
    </source>
</evidence>
<evidence type="ECO:0000256" key="4">
    <source>
        <dbReference type="ARBA" id="ARBA00022989"/>
    </source>
</evidence>
<dbReference type="OrthoDB" id="6117597at2759"/>
<evidence type="ECO:0000256" key="9">
    <source>
        <dbReference type="SAM" id="SignalP"/>
    </source>
</evidence>
<keyword evidence="3 8" id="KW-0812">Transmembrane</keyword>
<evidence type="ECO:0000256" key="7">
    <source>
        <dbReference type="ARBA" id="ARBA00023180"/>
    </source>
</evidence>
<protein>
    <recommendedName>
        <fullName evidence="12">Ionotropic receptor</fullName>
    </recommendedName>
</protein>
<feature type="chain" id="PRO_5032761916" description="Ionotropic receptor" evidence="9">
    <location>
        <begin position="21"/>
        <end position="624"/>
    </location>
</feature>
<evidence type="ECO:0008006" key="12">
    <source>
        <dbReference type="Google" id="ProtNLM"/>
    </source>
</evidence>
<feature type="transmembrane region" description="Helical" evidence="8">
    <location>
        <begin position="590"/>
        <end position="613"/>
    </location>
</feature>
<reference evidence="10" key="1">
    <citation type="submission" date="2020-08" db="EMBL/GenBank/DDBJ databases">
        <title>Genome sequencing and assembly of the red palm weevil Rhynchophorus ferrugineus.</title>
        <authorList>
            <person name="Dias G.B."/>
            <person name="Bergman C.M."/>
            <person name="Manee M."/>
        </authorList>
    </citation>
    <scope>NUCLEOTIDE SEQUENCE</scope>
    <source>
        <strain evidence="10">AA-2017</strain>
        <tissue evidence="10">Whole larva</tissue>
    </source>
</reference>
<accession>A0A834M466</accession>
<evidence type="ECO:0000256" key="6">
    <source>
        <dbReference type="ARBA" id="ARBA00023170"/>
    </source>
</evidence>
<dbReference type="EMBL" id="JAACXV010014440">
    <property type="protein sequence ID" value="KAF7267256.1"/>
    <property type="molecule type" value="Genomic_DNA"/>
</dbReference>
<evidence type="ECO:0000256" key="2">
    <source>
        <dbReference type="ARBA" id="ARBA00022475"/>
    </source>
</evidence>
<dbReference type="GO" id="GO:0005886">
    <property type="term" value="C:plasma membrane"/>
    <property type="evidence" value="ECO:0007669"/>
    <property type="project" value="UniProtKB-SubCell"/>
</dbReference>
<keyword evidence="11" id="KW-1185">Reference proteome</keyword>
<proteinExistence type="predicted"/>
<keyword evidence="6" id="KW-0675">Receptor</keyword>
<sequence length="624" mass="72705">MSLIVYNGIFFLLFVILAQCSTNVTTQRKYVMGFVNEFLEKIDSPSRLINFVCNKKKTVNLYKKYQARHFQAASVYDRKSIPKDFLHLENVVYMINLKCSNTDDILTEASENDLFTKRNVWLLFGEISDIEKSSRFYSYYTNVYLIDVTPKTIYISKVYKITSSSKRYTKLLIAKWHETESRLDIDQRKLEKKLLNFHGEPIRVSYAVSNDSIQNLGTYRNRGIDYSPKTIYLLMNQLTSLYNATHVPIIREYWGDFDGTTGNFTQPGMFADLQYGLADIAGNTAVMSNIRLKYFRYIPSSGKLNGAILVWTFRAPPSSYRENVWLMPFEQRIWIILSIFSLIIYTLLVLTDYIENWMYRADQQQGNISWYKAFELLITTATQRGSVFVFNSISGKILCLTLFTSNMLLYTAYTAKLLLAFQSSLDDINDFKMLLNTGMRLGAENTAYNLFYFTTTNDRVDENIRALIYKTKIKGHEKMFWLNAEDGIRMVRDGKFAFHLSSNTAYDIINREFDEVTKRSIRFINSIIFYNNYLCIPKQSPLKDVLTIGLLRLQETGVINREQILFFFPKPIPDYTKPIFFSMDISDTKFIFSVLIIGFLLCLAIFFIEIVTFKVNNYRVDVNA</sequence>
<evidence type="ECO:0000256" key="8">
    <source>
        <dbReference type="SAM" id="Phobius"/>
    </source>
</evidence>
<comment type="caution">
    <text evidence="10">The sequence shown here is derived from an EMBL/GenBank/DDBJ whole genome shotgun (WGS) entry which is preliminary data.</text>
</comment>
<feature type="transmembrane region" description="Helical" evidence="8">
    <location>
        <begin position="333"/>
        <end position="354"/>
    </location>
</feature>
<dbReference type="InterPro" id="IPR052192">
    <property type="entry name" value="Insect_Ionotropic_Sensory_Rcpt"/>
</dbReference>
<feature type="signal peptide" evidence="9">
    <location>
        <begin position="1"/>
        <end position="20"/>
    </location>
</feature>
<name>A0A834M466_RHYFE</name>
<evidence type="ECO:0000256" key="3">
    <source>
        <dbReference type="ARBA" id="ARBA00022692"/>
    </source>
</evidence>
<keyword evidence="4 8" id="KW-1133">Transmembrane helix</keyword>
<dbReference type="Gene3D" id="1.10.287.70">
    <property type="match status" value="1"/>
</dbReference>
<gene>
    <name evidence="10" type="ORF">GWI33_019489</name>
</gene>
<dbReference type="PANTHER" id="PTHR42643">
    <property type="entry name" value="IONOTROPIC RECEPTOR 20A-RELATED"/>
    <property type="match status" value="1"/>
</dbReference>
<keyword evidence="9" id="KW-0732">Signal</keyword>
<dbReference type="Proteomes" id="UP000625711">
    <property type="component" value="Unassembled WGS sequence"/>
</dbReference>
<dbReference type="AlphaFoldDB" id="A0A834M466"/>
<keyword evidence="2" id="KW-1003">Cell membrane</keyword>
<organism evidence="10 11">
    <name type="scientific">Rhynchophorus ferrugineus</name>
    <name type="common">Red palm weevil</name>
    <name type="synonym">Curculio ferrugineus</name>
    <dbReference type="NCBI Taxonomy" id="354439"/>
    <lineage>
        <taxon>Eukaryota</taxon>
        <taxon>Metazoa</taxon>
        <taxon>Ecdysozoa</taxon>
        <taxon>Arthropoda</taxon>
        <taxon>Hexapoda</taxon>
        <taxon>Insecta</taxon>
        <taxon>Pterygota</taxon>
        <taxon>Neoptera</taxon>
        <taxon>Endopterygota</taxon>
        <taxon>Coleoptera</taxon>
        <taxon>Polyphaga</taxon>
        <taxon>Cucujiformia</taxon>
        <taxon>Curculionidae</taxon>
        <taxon>Dryophthorinae</taxon>
        <taxon>Rhynchophorus</taxon>
    </lineage>
</organism>
<evidence type="ECO:0000313" key="10">
    <source>
        <dbReference type="EMBL" id="KAF7267256.1"/>
    </source>
</evidence>
<keyword evidence="7" id="KW-0325">Glycoprotein</keyword>
<comment type="subcellular location">
    <subcellularLocation>
        <location evidence="1">Cell membrane</location>
        <topology evidence="1">Multi-pass membrane protein</topology>
    </subcellularLocation>
</comment>
<dbReference type="PANTHER" id="PTHR42643:SF30">
    <property type="entry name" value="IONOTROPIC RECEPTOR 40A-RELATED"/>
    <property type="match status" value="1"/>
</dbReference>
<evidence type="ECO:0000313" key="11">
    <source>
        <dbReference type="Proteomes" id="UP000625711"/>
    </source>
</evidence>
<keyword evidence="5 8" id="KW-0472">Membrane</keyword>
<evidence type="ECO:0000256" key="5">
    <source>
        <dbReference type="ARBA" id="ARBA00023136"/>
    </source>
</evidence>
<dbReference type="SUPFAM" id="SSF53850">
    <property type="entry name" value="Periplasmic binding protein-like II"/>
    <property type="match status" value="1"/>
</dbReference>